<keyword evidence="9" id="KW-1185">Reference proteome</keyword>
<comment type="caution">
    <text evidence="5">Lacks conserved residue(s) required for the propagation of feature annotation.</text>
</comment>
<dbReference type="InterPro" id="IPR020456">
    <property type="entry name" value="Acylphosphatase"/>
</dbReference>
<name>A0A3B0K3D4_DROGU</name>
<evidence type="ECO:0000313" key="9">
    <source>
        <dbReference type="Proteomes" id="UP000268350"/>
    </source>
</evidence>
<dbReference type="OrthoDB" id="7961613at2759"/>
<dbReference type="OMA" id="KMQGPRA"/>
<dbReference type="AlphaFoldDB" id="A0A3B0K3D4"/>
<sequence length="102" mass="11575">MGIIPDIRQLVTLDFEVYGHVQGLNLTKDTRDRCTKAGITGWVKNSKQGTIVGKMQGPKEEVDKMITWLSTEGSPGCEIQRCDVRNQSNLNRLDYKDFAIRF</sequence>
<dbReference type="GO" id="GO:0003998">
    <property type="term" value="F:acylphosphatase activity"/>
    <property type="evidence" value="ECO:0007669"/>
    <property type="project" value="UniProtKB-EC"/>
</dbReference>
<evidence type="ECO:0000256" key="3">
    <source>
        <dbReference type="ARBA" id="ARBA00022801"/>
    </source>
</evidence>
<dbReference type="FunFam" id="3.30.70.100:FF:000011">
    <property type="entry name" value="Acylphosphatase"/>
    <property type="match status" value="1"/>
</dbReference>
<dbReference type="InterPro" id="IPR036046">
    <property type="entry name" value="Acylphosphatase-like_dom_sf"/>
</dbReference>
<evidence type="ECO:0000256" key="5">
    <source>
        <dbReference type="PROSITE-ProRule" id="PRU00520"/>
    </source>
</evidence>
<dbReference type="Proteomes" id="UP000268350">
    <property type="component" value="Unassembled WGS sequence"/>
</dbReference>
<dbReference type="PRINTS" id="PR00112">
    <property type="entry name" value="ACYLPHPHTASE"/>
</dbReference>
<comment type="catalytic activity">
    <reaction evidence="4">
        <text>an acyl phosphate + H2O = a carboxylate + phosphate + H(+)</text>
        <dbReference type="Rhea" id="RHEA:14965"/>
        <dbReference type="ChEBI" id="CHEBI:15377"/>
        <dbReference type="ChEBI" id="CHEBI:15378"/>
        <dbReference type="ChEBI" id="CHEBI:29067"/>
        <dbReference type="ChEBI" id="CHEBI:43474"/>
        <dbReference type="ChEBI" id="CHEBI:59918"/>
        <dbReference type="EC" id="3.6.1.7"/>
    </reaction>
</comment>
<dbReference type="PROSITE" id="PS51160">
    <property type="entry name" value="ACYLPHOSPHATASE_3"/>
    <property type="match status" value="1"/>
</dbReference>
<evidence type="ECO:0000313" key="8">
    <source>
        <dbReference type="EMBL" id="SPP79541.1"/>
    </source>
</evidence>
<proteinExistence type="inferred from homology"/>
<dbReference type="InterPro" id="IPR001792">
    <property type="entry name" value="Acylphosphatase-like_dom"/>
</dbReference>
<evidence type="ECO:0000259" key="7">
    <source>
        <dbReference type="PROSITE" id="PS51160"/>
    </source>
</evidence>
<organism evidence="8 9">
    <name type="scientific">Drosophila guanche</name>
    <name type="common">Fruit fly</name>
    <dbReference type="NCBI Taxonomy" id="7266"/>
    <lineage>
        <taxon>Eukaryota</taxon>
        <taxon>Metazoa</taxon>
        <taxon>Ecdysozoa</taxon>
        <taxon>Arthropoda</taxon>
        <taxon>Hexapoda</taxon>
        <taxon>Insecta</taxon>
        <taxon>Pterygota</taxon>
        <taxon>Neoptera</taxon>
        <taxon>Endopterygota</taxon>
        <taxon>Diptera</taxon>
        <taxon>Brachycera</taxon>
        <taxon>Muscomorpha</taxon>
        <taxon>Ephydroidea</taxon>
        <taxon>Drosophilidae</taxon>
        <taxon>Drosophila</taxon>
        <taxon>Sophophora</taxon>
    </lineage>
</organism>
<feature type="domain" description="Acylphosphatase-like" evidence="7">
    <location>
        <begin position="12"/>
        <end position="102"/>
    </location>
</feature>
<dbReference type="Gene3D" id="3.30.70.100">
    <property type="match status" value="1"/>
</dbReference>
<dbReference type="PANTHER" id="PTHR10029">
    <property type="entry name" value="ACYLPHOSPHATASE"/>
    <property type="match status" value="1"/>
</dbReference>
<evidence type="ECO:0000256" key="1">
    <source>
        <dbReference type="ARBA" id="ARBA00005614"/>
    </source>
</evidence>
<gene>
    <name evidence="8" type="ORF">DGUA_6G012405</name>
</gene>
<dbReference type="SUPFAM" id="SSF54975">
    <property type="entry name" value="Acylphosphatase/BLUF domain-like"/>
    <property type="match status" value="1"/>
</dbReference>
<dbReference type="EMBL" id="OUUW01000004">
    <property type="protein sequence ID" value="SPP79541.1"/>
    <property type="molecule type" value="Genomic_DNA"/>
</dbReference>
<dbReference type="Pfam" id="PF00708">
    <property type="entry name" value="Acylphosphatase"/>
    <property type="match status" value="1"/>
</dbReference>
<evidence type="ECO:0000256" key="6">
    <source>
        <dbReference type="RuleBase" id="RU004168"/>
    </source>
</evidence>
<comment type="similarity">
    <text evidence="1 6">Belongs to the acylphosphatase family.</text>
</comment>
<dbReference type="STRING" id="7266.A0A3B0K3D4"/>
<keyword evidence="3" id="KW-0378">Hydrolase</keyword>
<evidence type="ECO:0000256" key="2">
    <source>
        <dbReference type="ARBA" id="ARBA00012150"/>
    </source>
</evidence>
<dbReference type="PANTHER" id="PTHR10029:SF10">
    <property type="entry name" value="GEO08407P1"/>
    <property type="match status" value="1"/>
</dbReference>
<dbReference type="EC" id="3.6.1.7" evidence="2"/>
<reference evidence="9" key="1">
    <citation type="submission" date="2018-01" db="EMBL/GenBank/DDBJ databases">
        <authorList>
            <person name="Alioto T."/>
            <person name="Alioto T."/>
        </authorList>
    </citation>
    <scope>NUCLEOTIDE SEQUENCE [LARGE SCALE GENOMIC DNA]</scope>
</reference>
<evidence type="ECO:0000256" key="4">
    <source>
        <dbReference type="ARBA" id="ARBA00047645"/>
    </source>
</evidence>
<accession>A0A3B0K3D4</accession>
<protein>
    <recommendedName>
        <fullName evidence="2">acylphosphatase</fullName>
        <ecNumber evidence="2">3.6.1.7</ecNumber>
    </recommendedName>
</protein>